<dbReference type="CDD" id="cd10027">
    <property type="entry name" value="UDG-F1-like"/>
    <property type="match status" value="1"/>
</dbReference>
<protein>
    <recommendedName>
        <fullName evidence="4">Uracil-DNA glycosylase-like domain-containing protein</fullName>
    </recommendedName>
</protein>
<keyword evidence="2" id="KW-0378">Hydrolase</keyword>
<evidence type="ECO:0000259" key="4">
    <source>
        <dbReference type="SMART" id="SM00986"/>
    </source>
</evidence>
<reference evidence="5" key="1">
    <citation type="submission" date="2022-01" db="EMBL/GenBank/DDBJ databases">
        <authorList>
            <person name="King R."/>
        </authorList>
    </citation>
    <scope>NUCLEOTIDE SEQUENCE</scope>
</reference>
<dbReference type="GO" id="GO:0097510">
    <property type="term" value="P:base-excision repair, AP site formation via deaminated base removal"/>
    <property type="evidence" value="ECO:0007669"/>
    <property type="project" value="TreeGrafter"/>
</dbReference>
<dbReference type="PANTHER" id="PTHR11264">
    <property type="entry name" value="URACIL-DNA GLYCOSYLASE"/>
    <property type="match status" value="1"/>
</dbReference>
<dbReference type="SUPFAM" id="SSF52141">
    <property type="entry name" value="Uracil-DNA glycosylase-like"/>
    <property type="match status" value="1"/>
</dbReference>
<dbReference type="OrthoDB" id="10031947at2759"/>
<dbReference type="GO" id="GO:0005634">
    <property type="term" value="C:nucleus"/>
    <property type="evidence" value="ECO:0007669"/>
    <property type="project" value="TreeGrafter"/>
</dbReference>
<organism evidence="5 6">
    <name type="scientific">Diabrotica balteata</name>
    <name type="common">Banded cucumber beetle</name>
    <dbReference type="NCBI Taxonomy" id="107213"/>
    <lineage>
        <taxon>Eukaryota</taxon>
        <taxon>Metazoa</taxon>
        <taxon>Ecdysozoa</taxon>
        <taxon>Arthropoda</taxon>
        <taxon>Hexapoda</taxon>
        <taxon>Insecta</taxon>
        <taxon>Pterygota</taxon>
        <taxon>Neoptera</taxon>
        <taxon>Endopterygota</taxon>
        <taxon>Coleoptera</taxon>
        <taxon>Polyphaga</taxon>
        <taxon>Cucujiformia</taxon>
        <taxon>Chrysomeloidea</taxon>
        <taxon>Chrysomelidae</taxon>
        <taxon>Galerucinae</taxon>
        <taxon>Diabroticina</taxon>
        <taxon>Diabroticites</taxon>
        <taxon>Diabrotica</taxon>
    </lineage>
</organism>
<evidence type="ECO:0000313" key="6">
    <source>
        <dbReference type="Proteomes" id="UP001153709"/>
    </source>
</evidence>
<dbReference type="SMART" id="SM00986">
    <property type="entry name" value="UDG"/>
    <property type="match status" value="1"/>
</dbReference>
<dbReference type="PANTHER" id="PTHR11264:SF8">
    <property type="entry name" value="URACIL-DNA GLYCOSYLASE-LIKE DOMAIN-CONTAINING PROTEIN"/>
    <property type="match status" value="1"/>
</dbReference>
<keyword evidence="3" id="KW-0234">DNA repair</keyword>
<dbReference type="InterPro" id="IPR036895">
    <property type="entry name" value="Uracil-DNA_glycosylase-like_sf"/>
</dbReference>
<dbReference type="GO" id="GO:0005739">
    <property type="term" value="C:mitochondrion"/>
    <property type="evidence" value="ECO:0007669"/>
    <property type="project" value="TreeGrafter"/>
</dbReference>
<dbReference type="AlphaFoldDB" id="A0A9N9SWC2"/>
<dbReference type="Pfam" id="PF03167">
    <property type="entry name" value="UDG"/>
    <property type="match status" value="1"/>
</dbReference>
<name>A0A9N9SWC2_DIABA</name>
<proteinExistence type="predicted"/>
<sequence length="257" mass="29310">MANNNYEFNDFVQNYPILFLNSDIPELWQPVLASVLNNKIESLENIVSHLREETVEWVPSSEEIWTFTKFCCPCCVKVIIVGQDPPCDASGLAFSSRETIYDSTVNILDEVKRDIGAENLRPFPREYGNLEYWARQGVLLLNSALTKSIGGDSHLSIGWQDITGELIKQLQNSNEKIVFMFWGWYARTLDINVGKIVVNDLCNILKAGHPSSRNDKNDFLGCRHFSQANKWLKQHNIDEIDWCPVPKLCAHLGDFGE</sequence>
<evidence type="ECO:0000313" key="5">
    <source>
        <dbReference type="EMBL" id="CAG9832053.1"/>
    </source>
</evidence>
<evidence type="ECO:0000256" key="3">
    <source>
        <dbReference type="ARBA" id="ARBA00023204"/>
    </source>
</evidence>
<dbReference type="GO" id="GO:0004844">
    <property type="term" value="F:uracil DNA N-glycosylase activity"/>
    <property type="evidence" value="ECO:0007669"/>
    <property type="project" value="InterPro"/>
</dbReference>
<dbReference type="EMBL" id="OU898278">
    <property type="protein sequence ID" value="CAG9832053.1"/>
    <property type="molecule type" value="Genomic_DNA"/>
</dbReference>
<keyword evidence="6" id="KW-1185">Reference proteome</keyword>
<feature type="domain" description="Uracil-DNA glycosylase-like" evidence="4">
    <location>
        <begin position="69"/>
        <end position="232"/>
    </location>
</feature>
<dbReference type="SMART" id="SM00987">
    <property type="entry name" value="UreE_C"/>
    <property type="match status" value="1"/>
</dbReference>
<accession>A0A9N9SWC2</accession>
<gene>
    <name evidence="5" type="ORF">DIABBA_LOCUS5589</name>
</gene>
<dbReference type="Proteomes" id="UP001153709">
    <property type="component" value="Chromosome 3"/>
</dbReference>
<evidence type="ECO:0000256" key="1">
    <source>
        <dbReference type="ARBA" id="ARBA00022763"/>
    </source>
</evidence>
<dbReference type="InterPro" id="IPR002043">
    <property type="entry name" value="UDG_fam1"/>
</dbReference>
<keyword evidence="1" id="KW-0227">DNA damage</keyword>
<dbReference type="Gene3D" id="3.40.470.10">
    <property type="entry name" value="Uracil-DNA glycosylase-like domain"/>
    <property type="match status" value="1"/>
</dbReference>
<evidence type="ECO:0000256" key="2">
    <source>
        <dbReference type="ARBA" id="ARBA00022801"/>
    </source>
</evidence>
<dbReference type="InterPro" id="IPR005122">
    <property type="entry name" value="Uracil-DNA_glycosylase-like"/>
</dbReference>